<dbReference type="EMBL" id="JAOPJZ010000027">
    <property type="protein sequence ID" value="MCU4754011.1"/>
    <property type="molecule type" value="Genomic_DNA"/>
</dbReference>
<proteinExistence type="predicted"/>
<dbReference type="GO" id="GO:0006508">
    <property type="term" value="P:proteolysis"/>
    <property type="evidence" value="ECO:0007669"/>
    <property type="project" value="InterPro"/>
</dbReference>
<evidence type="ECO:0000256" key="1">
    <source>
        <dbReference type="ARBA" id="ARBA00022723"/>
    </source>
</evidence>
<keyword evidence="2" id="KW-0378">Hydrolase</keyword>
<keyword evidence="3" id="KW-1185">Reference proteome</keyword>
<organism evidence="2 3">
    <name type="scientific">Natronosalvus hydrolyticus</name>
    <dbReference type="NCBI Taxonomy" id="2979988"/>
    <lineage>
        <taxon>Archaea</taxon>
        <taxon>Methanobacteriati</taxon>
        <taxon>Methanobacteriota</taxon>
        <taxon>Stenosarchaea group</taxon>
        <taxon>Halobacteria</taxon>
        <taxon>Halobacteriales</taxon>
        <taxon>Natrialbaceae</taxon>
        <taxon>Natronosalvus</taxon>
    </lineage>
</organism>
<dbReference type="PANTHER" id="PTHR34448:SF1">
    <property type="entry name" value="BLL6088 PROTEIN"/>
    <property type="match status" value="1"/>
</dbReference>
<keyword evidence="2" id="KW-0031">Aminopeptidase</keyword>
<dbReference type="EC" id="3.4.11.-" evidence="2"/>
<dbReference type="InterPro" id="IPR058739">
    <property type="entry name" value="NicX"/>
</dbReference>
<dbReference type="GO" id="GO:0046872">
    <property type="term" value="F:metal ion binding"/>
    <property type="evidence" value="ECO:0007669"/>
    <property type="project" value="UniProtKB-KW"/>
</dbReference>
<dbReference type="GO" id="GO:0004177">
    <property type="term" value="F:aminopeptidase activity"/>
    <property type="evidence" value="ECO:0007669"/>
    <property type="project" value="UniProtKB-KW"/>
</dbReference>
<protein>
    <submittedName>
        <fullName evidence="2">Aminopeptidase</fullName>
        <ecNumber evidence="2">3.4.11.-</ecNumber>
    </submittedName>
</protein>
<name>A0AAP2ZBB7_9EURY</name>
<sequence>MTDTMLTEVARDLLSFNLNASEGESLVVLTDTETESIGRALFEAGTEIGLEAGLMTISPRERSGQEPPAYATEAMAAADIVVCPASTSFTHTRARERAADSGARVATMPGITEAMFREGAVSADYERVESLTEKVASALTEANSATIESGGETFSVSLEGRNGIPSDGLLREPGDWGNLPSGEAYTAPVEGTASGTLVFDAGIVGSGELDEPLYVTVEDGEIVNTDGATPPSVFVDGPDCARQTCELGIGTNPSAKIIGTTLEDEKVYGTCHVAFGDNAGFGGTIECDSHVDGIIGEPTVYFDDKPILAAGEIQL</sequence>
<dbReference type="SUPFAM" id="SSF144052">
    <property type="entry name" value="Thermophilic metalloprotease-like"/>
    <property type="match status" value="1"/>
</dbReference>
<evidence type="ECO:0000313" key="3">
    <source>
        <dbReference type="Proteomes" id="UP001321047"/>
    </source>
</evidence>
<dbReference type="PANTHER" id="PTHR34448">
    <property type="entry name" value="AMINOPEPTIDASE"/>
    <property type="match status" value="1"/>
</dbReference>
<reference evidence="2 3" key="1">
    <citation type="submission" date="2022-09" db="EMBL/GenBank/DDBJ databases">
        <title>Enrichment on poylsaccharides allowed isolation of novel metabolic and taxonomic groups of Haloarchaea.</title>
        <authorList>
            <person name="Sorokin D.Y."/>
            <person name="Elcheninov A.G."/>
            <person name="Khizhniak T.V."/>
            <person name="Kolganova T.V."/>
            <person name="Kublanov I.V."/>
        </authorList>
    </citation>
    <scope>NUCLEOTIDE SEQUENCE [LARGE SCALE GENOMIC DNA]</scope>
    <source>
        <strain evidence="2 3">AArc-curdl1</strain>
    </source>
</reference>
<evidence type="ECO:0000313" key="2">
    <source>
        <dbReference type="EMBL" id="MCU4754011.1"/>
    </source>
</evidence>
<dbReference type="Pfam" id="PF26233">
    <property type="entry name" value="NicX"/>
    <property type="match status" value="1"/>
</dbReference>
<dbReference type="InterPro" id="IPR052170">
    <property type="entry name" value="M29_Exopeptidase"/>
</dbReference>
<keyword evidence="2" id="KW-0645">Protease</keyword>
<gene>
    <name evidence="2" type="ORF">OB919_18855</name>
</gene>
<dbReference type="Proteomes" id="UP001321047">
    <property type="component" value="Unassembled WGS sequence"/>
</dbReference>
<dbReference type="RefSeq" id="WP_342810317.1">
    <property type="nucleotide sequence ID" value="NZ_JAOPJZ010000027.1"/>
</dbReference>
<accession>A0AAP2ZBB7</accession>
<dbReference type="AlphaFoldDB" id="A0AAP2ZBB7"/>
<keyword evidence="1" id="KW-0479">Metal-binding</keyword>
<comment type="caution">
    <text evidence="2">The sequence shown here is derived from an EMBL/GenBank/DDBJ whole genome shotgun (WGS) entry which is preliminary data.</text>
</comment>